<dbReference type="InterPro" id="IPR050553">
    <property type="entry name" value="Thioredoxin_ResA/DsbE_sf"/>
</dbReference>
<keyword evidence="4" id="KW-0676">Redox-active center</keyword>
<dbReference type="InterPro" id="IPR013766">
    <property type="entry name" value="Thioredoxin_domain"/>
</dbReference>
<dbReference type="GO" id="GO:0030313">
    <property type="term" value="C:cell envelope"/>
    <property type="evidence" value="ECO:0007669"/>
    <property type="project" value="UniProtKB-SubCell"/>
</dbReference>
<dbReference type="EMBL" id="LKTS01000006">
    <property type="protein sequence ID" value="PKD20210.1"/>
    <property type="molecule type" value="Genomic_DNA"/>
</dbReference>
<dbReference type="CDD" id="cd02966">
    <property type="entry name" value="TlpA_like_family"/>
    <property type="match status" value="1"/>
</dbReference>
<dbReference type="Pfam" id="PF00578">
    <property type="entry name" value="AhpC-TSA"/>
    <property type="match status" value="1"/>
</dbReference>
<evidence type="ECO:0000313" key="7">
    <source>
        <dbReference type="Proteomes" id="UP000232673"/>
    </source>
</evidence>
<dbReference type="SUPFAM" id="SSF52833">
    <property type="entry name" value="Thioredoxin-like"/>
    <property type="match status" value="1"/>
</dbReference>
<dbReference type="GO" id="GO:0016209">
    <property type="term" value="F:antioxidant activity"/>
    <property type="evidence" value="ECO:0007669"/>
    <property type="project" value="InterPro"/>
</dbReference>
<dbReference type="InterPro" id="IPR000866">
    <property type="entry name" value="AhpC/TSA"/>
</dbReference>
<sequence length="326" mass="37810">MFIFPTLQAQESSFSLTGTTSDIKDGNWLYFQDLVNGGTLDSAEVKNNRFKFDTKLPEPRMWVMLHTKDRSKFVELWLQNKPMQFDASNKDFEEAEITGSISQLLVETVKAVYEDFDKISKAELRKRQEEFIKNNPNALISVRMLYEVSGKWGQETTGHYFKMFPEEIQDSALGKRILSILNNDNIPQLGEKYADFELPDRNGKKQKFSALTGKITLLQFWASTCEPSKMQNRELKKLYRKYKSEGLEIVAISRDTSKTDWIKSIEKDNLKWQHLSGLEGWEGQVFSNYGIKRTPSNYLINKEGRVVGRNLSDDELKENIKELLKN</sequence>
<keyword evidence="7" id="KW-1185">Reference proteome</keyword>
<name>A0A2N0TZM9_9FLAO</name>
<evidence type="ECO:0000259" key="5">
    <source>
        <dbReference type="PROSITE" id="PS51352"/>
    </source>
</evidence>
<keyword evidence="2" id="KW-0201">Cytochrome c-type biogenesis</keyword>
<dbReference type="AlphaFoldDB" id="A0A2N0TZM9"/>
<dbReference type="InterPro" id="IPR036249">
    <property type="entry name" value="Thioredoxin-like_sf"/>
</dbReference>
<evidence type="ECO:0000256" key="2">
    <source>
        <dbReference type="ARBA" id="ARBA00022748"/>
    </source>
</evidence>
<evidence type="ECO:0000256" key="1">
    <source>
        <dbReference type="ARBA" id="ARBA00004196"/>
    </source>
</evidence>
<comment type="subcellular location">
    <subcellularLocation>
        <location evidence="1">Cell envelope</location>
    </subcellularLocation>
</comment>
<keyword evidence="3" id="KW-1015">Disulfide bond</keyword>
<dbReference type="GO" id="GO:0017004">
    <property type="term" value="P:cytochrome complex assembly"/>
    <property type="evidence" value="ECO:0007669"/>
    <property type="project" value="UniProtKB-KW"/>
</dbReference>
<dbReference type="Gene3D" id="3.40.30.10">
    <property type="entry name" value="Glutaredoxin"/>
    <property type="match status" value="1"/>
</dbReference>
<dbReference type="GO" id="GO:0016491">
    <property type="term" value="F:oxidoreductase activity"/>
    <property type="evidence" value="ECO:0007669"/>
    <property type="project" value="InterPro"/>
</dbReference>
<dbReference type="InterPro" id="IPR025380">
    <property type="entry name" value="DUF4369"/>
</dbReference>
<evidence type="ECO:0000313" key="6">
    <source>
        <dbReference type="EMBL" id="PKD20210.1"/>
    </source>
</evidence>
<dbReference type="PROSITE" id="PS51352">
    <property type="entry name" value="THIOREDOXIN_2"/>
    <property type="match status" value="1"/>
</dbReference>
<comment type="caution">
    <text evidence="6">The sequence shown here is derived from an EMBL/GenBank/DDBJ whole genome shotgun (WGS) entry which is preliminary data.</text>
</comment>
<feature type="domain" description="Thioredoxin" evidence="5">
    <location>
        <begin position="187"/>
        <end position="326"/>
    </location>
</feature>
<dbReference type="Proteomes" id="UP000232673">
    <property type="component" value="Unassembled WGS sequence"/>
</dbReference>
<dbReference type="PANTHER" id="PTHR42852">
    <property type="entry name" value="THIOL:DISULFIDE INTERCHANGE PROTEIN DSBE"/>
    <property type="match status" value="1"/>
</dbReference>
<evidence type="ECO:0000256" key="3">
    <source>
        <dbReference type="ARBA" id="ARBA00023157"/>
    </source>
</evidence>
<proteinExistence type="predicted"/>
<reference evidence="6 7" key="1">
    <citation type="submission" date="2015-10" db="EMBL/GenBank/DDBJ databases">
        <title>Draft genome sequence of Salegentibacter salinarum KCTC 12975.</title>
        <authorList>
            <person name="Lin W."/>
            <person name="Zheng Q."/>
        </authorList>
    </citation>
    <scope>NUCLEOTIDE SEQUENCE [LARGE SCALE GENOMIC DNA]</scope>
    <source>
        <strain evidence="6 7">KCTC 12975</strain>
    </source>
</reference>
<evidence type="ECO:0000256" key="4">
    <source>
        <dbReference type="ARBA" id="ARBA00023284"/>
    </source>
</evidence>
<dbReference type="Pfam" id="PF14289">
    <property type="entry name" value="DUF4369"/>
    <property type="match status" value="1"/>
</dbReference>
<protein>
    <recommendedName>
        <fullName evidence="5">Thioredoxin domain-containing protein</fullName>
    </recommendedName>
</protein>
<dbReference type="PANTHER" id="PTHR42852:SF6">
    <property type="entry name" value="THIOL:DISULFIDE INTERCHANGE PROTEIN DSBE"/>
    <property type="match status" value="1"/>
</dbReference>
<organism evidence="6 7">
    <name type="scientific">Salegentibacter salinarum</name>
    <dbReference type="NCBI Taxonomy" id="447422"/>
    <lineage>
        <taxon>Bacteria</taxon>
        <taxon>Pseudomonadati</taxon>
        <taxon>Bacteroidota</taxon>
        <taxon>Flavobacteriia</taxon>
        <taxon>Flavobacteriales</taxon>
        <taxon>Flavobacteriaceae</taxon>
        <taxon>Salegentibacter</taxon>
    </lineage>
</organism>
<gene>
    <name evidence="6" type="ORF">APR41_14605</name>
</gene>
<dbReference type="STRING" id="447422.SAMN05660903_02974"/>
<accession>A0A2N0TZM9</accession>